<proteinExistence type="predicted"/>
<evidence type="ECO:0000313" key="1">
    <source>
        <dbReference type="EMBL" id="CAG6458655.1"/>
    </source>
</evidence>
<reference evidence="1" key="1">
    <citation type="submission" date="2021-05" db="EMBL/GenBank/DDBJ databases">
        <authorList>
            <person name="Alioto T."/>
            <person name="Alioto T."/>
            <person name="Gomez Garrido J."/>
        </authorList>
    </citation>
    <scope>NUCLEOTIDE SEQUENCE</scope>
</reference>
<dbReference type="EMBL" id="HBUE01035752">
    <property type="protein sequence ID" value="CAG6458656.1"/>
    <property type="molecule type" value="Transcribed_RNA"/>
</dbReference>
<accession>A0A8D8F5R1</accession>
<name>A0A8D8F5R1_CULPI</name>
<dbReference type="EMBL" id="HBUE01035751">
    <property type="protein sequence ID" value="CAG6458655.1"/>
    <property type="molecule type" value="Transcribed_RNA"/>
</dbReference>
<dbReference type="AlphaFoldDB" id="A0A8D8F5R1"/>
<sequence length="190" mass="21413">MIDHYRQRLEHSVAQPAAEPIVVQRDVRLIVVHVLGRLRRWPVAYDRIVVLLIGQFNAIRFLREQLRRSVGCAVNDRISCRCGCGGDFGLFLCLFSKDRSLGVFLAANHLVQRVKERPKALKLVQPLEALAANGARVVFPCGQRHVHTLPNELRYVPSLVVRTAEHRFQGLSDGEAQSAVLCRVLVGRVH</sequence>
<protein>
    <submittedName>
        <fullName evidence="1">(northern house mosquito) hypothetical protein</fullName>
    </submittedName>
</protein>
<organism evidence="1">
    <name type="scientific">Culex pipiens</name>
    <name type="common">House mosquito</name>
    <dbReference type="NCBI Taxonomy" id="7175"/>
    <lineage>
        <taxon>Eukaryota</taxon>
        <taxon>Metazoa</taxon>
        <taxon>Ecdysozoa</taxon>
        <taxon>Arthropoda</taxon>
        <taxon>Hexapoda</taxon>
        <taxon>Insecta</taxon>
        <taxon>Pterygota</taxon>
        <taxon>Neoptera</taxon>
        <taxon>Endopterygota</taxon>
        <taxon>Diptera</taxon>
        <taxon>Nematocera</taxon>
        <taxon>Culicoidea</taxon>
        <taxon>Culicidae</taxon>
        <taxon>Culicinae</taxon>
        <taxon>Culicini</taxon>
        <taxon>Culex</taxon>
        <taxon>Culex</taxon>
    </lineage>
</organism>